<evidence type="ECO:0000259" key="15">
    <source>
        <dbReference type="SMART" id="SM00179"/>
    </source>
</evidence>
<keyword evidence="3" id="KW-0254">Endocytosis</keyword>
<dbReference type="SMART" id="SM00181">
    <property type="entry name" value="EGF"/>
    <property type="match status" value="2"/>
</dbReference>
<keyword evidence="11" id="KW-0325">Glycoprotein</keyword>
<dbReference type="SMART" id="SM00179">
    <property type="entry name" value="EGF_CA"/>
    <property type="match status" value="1"/>
</dbReference>
<feature type="disulfide bond" evidence="12">
    <location>
        <begin position="176"/>
        <end position="191"/>
    </location>
</feature>
<dbReference type="Proteomes" id="UP000494040">
    <property type="component" value="Unassembled WGS sequence"/>
</dbReference>
<feature type="disulfide bond" evidence="12">
    <location>
        <begin position="136"/>
        <end position="151"/>
    </location>
</feature>
<dbReference type="SUPFAM" id="SSF57424">
    <property type="entry name" value="LDL receptor-like module"/>
    <property type="match status" value="3"/>
</dbReference>
<dbReference type="OrthoDB" id="664115at2759"/>
<comment type="subcellular location">
    <subcellularLocation>
        <location evidence="1">Membrane</location>
        <topology evidence="1">Single-pass membrane protein</topology>
    </subcellularLocation>
</comment>
<dbReference type="GO" id="GO:0016324">
    <property type="term" value="C:apical plasma membrane"/>
    <property type="evidence" value="ECO:0007669"/>
    <property type="project" value="TreeGrafter"/>
</dbReference>
<dbReference type="InterPro" id="IPR023415">
    <property type="entry name" value="LDLR_class-A_CS"/>
</dbReference>
<evidence type="ECO:0000256" key="6">
    <source>
        <dbReference type="ARBA" id="ARBA00022737"/>
    </source>
</evidence>
<keyword evidence="5" id="KW-0732">Signal</keyword>
<evidence type="ECO:0000313" key="17">
    <source>
        <dbReference type="EnsemblMetazoa" id="XP_014246217.1"/>
    </source>
</evidence>
<organism evidence="17 18">
    <name type="scientific">Cimex lectularius</name>
    <name type="common">Bed bug</name>
    <name type="synonym">Acanthia lectularia</name>
    <dbReference type="NCBI Taxonomy" id="79782"/>
    <lineage>
        <taxon>Eukaryota</taxon>
        <taxon>Metazoa</taxon>
        <taxon>Ecdysozoa</taxon>
        <taxon>Arthropoda</taxon>
        <taxon>Hexapoda</taxon>
        <taxon>Insecta</taxon>
        <taxon>Pterygota</taxon>
        <taxon>Neoptera</taxon>
        <taxon>Paraneoptera</taxon>
        <taxon>Hemiptera</taxon>
        <taxon>Heteroptera</taxon>
        <taxon>Panheteroptera</taxon>
        <taxon>Cimicomorpha</taxon>
        <taxon>Cimicidae</taxon>
        <taxon>Cimex</taxon>
    </lineage>
</organism>
<feature type="disulfide bond" evidence="12">
    <location>
        <begin position="83"/>
        <end position="101"/>
    </location>
</feature>
<dbReference type="PRINTS" id="PR00261">
    <property type="entry name" value="LDLRECEPTOR"/>
</dbReference>
<dbReference type="InterPro" id="IPR002172">
    <property type="entry name" value="LDrepeatLR_classA_rpt"/>
</dbReference>
<dbReference type="PROSITE" id="PS51120">
    <property type="entry name" value="LDLRB"/>
    <property type="match status" value="3"/>
</dbReference>
<name>A0A8I6RH92_CIMLE</name>
<evidence type="ECO:0000256" key="9">
    <source>
        <dbReference type="ARBA" id="ARBA00023157"/>
    </source>
</evidence>
<feature type="disulfide bond" evidence="12">
    <location>
        <begin position="164"/>
        <end position="182"/>
    </location>
</feature>
<dbReference type="GO" id="GO:0042562">
    <property type="term" value="F:hormone binding"/>
    <property type="evidence" value="ECO:0007669"/>
    <property type="project" value="TreeGrafter"/>
</dbReference>
<dbReference type="SUPFAM" id="SSF63825">
    <property type="entry name" value="YWTD domain"/>
    <property type="match status" value="1"/>
</dbReference>
<dbReference type="InterPro" id="IPR036055">
    <property type="entry name" value="LDL_receptor-like_sf"/>
</dbReference>
<evidence type="ECO:0000259" key="16">
    <source>
        <dbReference type="SMART" id="SM00181"/>
    </source>
</evidence>
<feature type="repeat" description="LDL-receptor class B" evidence="13">
    <location>
        <begin position="373"/>
        <end position="416"/>
    </location>
</feature>
<evidence type="ECO:0000256" key="2">
    <source>
        <dbReference type="ARBA" id="ARBA00022536"/>
    </source>
</evidence>
<evidence type="ECO:0000256" key="12">
    <source>
        <dbReference type="PROSITE-ProRule" id="PRU00124"/>
    </source>
</evidence>
<dbReference type="SMART" id="SM00135">
    <property type="entry name" value="LY"/>
    <property type="match status" value="5"/>
</dbReference>
<protein>
    <recommendedName>
        <fullName evidence="19">Very low-density lipoprotein receptor</fullName>
    </recommendedName>
</protein>
<evidence type="ECO:0000256" key="14">
    <source>
        <dbReference type="SAM" id="Phobius"/>
    </source>
</evidence>
<evidence type="ECO:0000256" key="10">
    <source>
        <dbReference type="ARBA" id="ARBA00023170"/>
    </source>
</evidence>
<evidence type="ECO:0000256" key="8">
    <source>
        <dbReference type="ARBA" id="ARBA00023136"/>
    </source>
</evidence>
<evidence type="ECO:0000256" key="4">
    <source>
        <dbReference type="ARBA" id="ARBA00022692"/>
    </source>
</evidence>
<evidence type="ECO:0000256" key="11">
    <source>
        <dbReference type="ARBA" id="ARBA00023180"/>
    </source>
</evidence>
<dbReference type="PANTHER" id="PTHR22722">
    <property type="entry name" value="LOW-DENSITY LIPOPROTEIN RECEPTOR-RELATED PROTEIN 2-RELATED"/>
    <property type="match status" value="1"/>
</dbReference>
<dbReference type="GeneID" id="106664751"/>
<dbReference type="InterPro" id="IPR001881">
    <property type="entry name" value="EGF-like_Ca-bd_dom"/>
</dbReference>
<keyword evidence="6" id="KW-0677">Repeat</keyword>
<dbReference type="Gene3D" id="2.120.10.30">
    <property type="entry name" value="TolB, C-terminal domain"/>
    <property type="match status" value="1"/>
</dbReference>
<dbReference type="InterPro" id="IPR051221">
    <property type="entry name" value="LDLR-related"/>
</dbReference>
<dbReference type="OMA" id="TNWCTER"/>
<evidence type="ECO:0000313" key="18">
    <source>
        <dbReference type="Proteomes" id="UP000494040"/>
    </source>
</evidence>
<dbReference type="PROSITE" id="PS01209">
    <property type="entry name" value="LDLRA_1"/>
    <property type="match status" value="1"/>
</dbReference>
<dbReference type="CDD" id="cd00112">
    <property type="entry name" value="LDLa"/>
    <property type="match status" value="4"/>
</dbReference>
<dbReference type="PANTHER" id="PTHR22722:SF14">
    <property type="entry name" value="MEGALIN, ISOFORM A"/>
    <property type="match status" value="1"/>
</dbReference>
<dbReference type="SUPFAM" id="SSF57184">
    <property type="entry name" value="Growth factor receptor domain"/>
    <property type="match status" value="1"/>
</dbReference>
<keyword evidence="18" id="KW-1185">Reference proteome</keyword>
<comment type="caution">
    <text evidence="12">Lacks conserved residue(s) required for the propagation of feature annotation.</text>
</comment>
<keyword evidence="2" id="KW-0245">EGF-like domain</keyword>
<dbReference type="GO" id="GO:0005509">
    <property type="term" value="F:calcium ion binding"/>
    <property type="evidence" value="ECO:0007669"/>
    <property type="project" value="InterPro"/>
</dbReference>
<evidence type="ECO:0000256" key="5">
    <source>
        <dbReference type="ARBA" id="ARBA00022729"/>
    </source>
</evidence>
<evidence type="ECO:0000256" key="7">
    <source>
        <dbReference type="ARBA" id="ARBA00022989"/>
    </source>
</evidence>
<dbReference type="InterPro" id="IPR000742">
    <property type="entry name" value="EGF"/>
</dbReference>
<dbReference type="EnsemblMetazoa" id="XM_014390731.2">
    <property type="protein sequence ID" value="XP_014246217.1"/>
    <property type="gene ID" value="LOC106664751"/>
</dbReference>
<dbReference type="FunFam" id="2.120.10.30:FF:000241">
    <property type="entry name" value="Low-density lipoprotein receptor-related protein 6"/>
    <property type="match status" value="1"/>
</dbReference>
<evidence type="ECO:0000256" key="3">
    <source>
        <dbReference type="ARBA" id="ARBA00022583"/>
    </source>
</evidence>
<proteinExistence type="predicted"/>
<evidence type="ECO:0000256" key="13">
    <source>
        <dbReference type="PROSITE-ProRule" id="PRU00461"/>
    </source>
</evidence>
<feature type="disulfide bond" evidence="12">
    <location>
        <begin position="57"/>
        <end position="72"/>
    </location>
</feature>
<feature type="disulfide bond" evidence="12">
    <location>
        <begin position="117"/>
        <end position="129"/>
    </location>
</feature>
<feature type="repeat" description="LDL-receptor class B" evidence="13">
    <location>
        <begin position="417"/>
        <end position="461"/>
    </location>
</feature>
<dbReference type="InterPro" id="IPR000033">
    <property type="entry name" value="LDLR_classB_rpt"/>
</dbReference>
<dbReference type="AlphaFoldDB" id="A0A8I6RH92"/>
<dbReference type="KEGG" id="clec:106664751"/>
<dbReference type="Gene3D" id="2.10.25.10">
    <property type="entry name" value="Laminin"/>
    <property type="match status" value="1"/>
</dbReference>
<keyword evidence="10" id="KW-0675">Receptor</keyword>
<dbReference type="SMART" id="SM00192">
    <property type="entry name" value="LDLa"/>
    <property type="match status" value="4"/>
</dbReference>
<dbReference type="InterPro" id="IPR011042">
    <property type="entry name" value="6-blade_b-propeller_TolB-like"/>
</dbReference>
<feature type="domain" description="EGF-like" evidence="16">
    <location>
        <begin position="201"/>
        <end position="239"/>
    </location>
</feature>
<keyword evidence="4 14" id="KW-0812">Transmembrane</keyword>
<keyword evidence="9 12" id="KW-1015">Disulfide bond</keyword>
<dbReference type="InterPro" id="IPR009030">
    <property type="entry name" value="Growth_fac_rcpt_cys_sf"/>
</dbReference>
<feature type="domain" description="EGF-like" evidence="16">
    <location>
        <begin position="511"/>
        <end position="551"/>
    </location>
</feature>
<keyword evidence="8 14" id="KW-0472">Membrane</keyword>
<dbReference type="GO" id="GO:0006898">
    <property type="term" value="P:receptor-mediated endocytosis"/>
    <property type="evidence" value="ECO:0007669"/>
    <property type="project" value="TreeGrafter"/>
</dbReference>
<accession>A0A8I6RH92</accession>
<dbReference type="Gene3D" id="4.10.400.10">
    <property type="entry name" value="Low-density Lipoprotein Receptor"/>
    <property type="match status" value="4"/>
</dbReference>
<dbReference type="Pfam" id="PF00058">
    <property type="entry name" value="Ldl_recept_b"/>
    <property type="match status" value="3"/>
</dbReference>
<feature type="disulfide bond" evidence="12">
    <location>
        <begin position="76"/>
        <end position="88"/>
    </location>
</feature>
<keyword evidence="7 14" id="KW-1133">Transmembrane helix</keyword>
<feature type="repeat" description="LDL-receptor class B" evidence="13">
    <location>
        <begin position="330"/>
        <end position="372"/>
    </location>
</feature>
<feature type="disulfide bond" evidence="12">
    <location>
        <begin position="95"/>
        <end position="110"/>
    </location>
</feature>
<feature type="domain" description="EGF-like calcium-binding" evidence="15">
    <location>
        <begin position="187"/>
        <end position="239"/>
    </location>
</feature>
<dbReference type="RefSeq" id="XP_014246217.1">
    <property type="nucleotide sequence ID" value="XM_014390731.2"/>
</dbReference>
<feature type="transmembrane region" description="Helical" evidence="14">
    <location>
        <begin position="574"/>
        <end position="594"/>
    </location>
</feature>
<sequence>MTFTHVVVFCLIISSRNYLFPSYYGINGSLHLHDSSEKCLPNQFHCKEGCISKDLVCDKVPNCKDGEDEKICNGTCQAGFTQCSDGKCISIYDLCDGFPDCFDHGDESYCSGNILHCGVDFACPGSSMCIKGSFVCDGEEDCPHGEDEFGCNGDFPCDRNEFMCDNGHCIALFQRCDGISNCDDHSDENYCSSKNKTHSDKCSSDSVCSQVCINGSDGKATCTCLDGYRKDPNNTNSCLSTMGHGSLLYTQKEVIFKFNLDDEKLITLCYSTSAISLDYDFDEKLIFWNDNKEKKIYKSAVDYKSICSKKVVLSKNLTSVDGIAIDWIYKHIYWTDNEKNTVELANYDGSMRKTIIKDDLDEPRALAVHPNEGLLFWSDWGKHSCIERSWLDGSHRKKIIKYGVEWPNGLTLDFVKRKLYWVDGKMNSISSSNYDGSDQTMIIRSYEILKHPFSISVFEDFMYWTDLETNSAFKANKFNGKNVTTVLKEMHQPATVVQLWHPSRQRAGENYCSGNNCSHLCFPTQEPTNESSFICACPDGLSLSDNQLDCFHHEHKKEIVETTSEINNNNTKTITIALSIVLLVIVTLLVGFILRKYYKKKKESANYNNPVYQQTTEEKKAKPLETFQSTYTQGSEEVTINLVKDN</sequence>
<dbReference type="GO" id="GO:0043235">
    <property type="term" value="C:receptor complex"/>
    <property type="evidence" value="ECO:0007669"/>
    <property type="project" value="TreeGrafter"/>
</dbReference>
<dbReference type="Pfam" id="PF00057">
    <property type="entry name" value="Ldl_recept_a"/>
    <property type="match status" value="4"/>
</dbReference>
<reference evidence="17" key="1">
    <citation type="submission" date="2022-01" db="UniProtKB">
        <authorList>
            <consortium name="EnsemblMetazoa"/>
        </authorList>
    </citation>
    <scope>IDENTIFICATION</scope>
</reference>
<evidence type="ECO:0008006" key="19">
    <source>
        <dbReference type="Google" id="ProtNLM"/>
    </source>
</evidence>
<feature type="disulfide bond" evidence="12">
    <location>
        <begin position="157"/>
        <end position="169"/>
    </location>
</feature>
<dbReference type="PROSITE" id="PS50068">
    <property type="entry name" value="LDLRA_2"/>
    <property type="match status" value="4"/>
</dbReference>
<evidence type="ECO:0000256" key="1">
    <source>
        <dbReference type="ARBA" id="ARBA00004167"/>
    </source>
</evidence>